<dbReference type="AlphaFoldDB" id="A0A0C9TDU0"/>
<dbReference type="HOGENOM" id="CLU_395459_0_0_1"/>
<reference evidence="2 3" key="1">
    <citation type="submission" date="2014-06" db="EMBL/GenBank/DDBJ databases">
        <title>Evolutionary Origins and Diversification of the Mycorrhizal Mutualists.</title>
        <authorList>
            <consortium name="DOE Joint Genome Institute"/>
            <consortium name="Mycorrhizal Genomics Consortium"/>
            <person name="Kohler A."/>
            <person name="Kuo A."/>
            <person name="Nagy L.G."/>
            <person name="Floudas D."/>
            <person name="Copeland A."/>
            <person name="Barry K.W."/>
            <person name="Cichocki N."/>
            <person name="Veneault-Fourrey C."/>
            <person name="LaButti K."/>
            <person name="Lindquist E.A."/>
            <person name="Lipzen A."/>
            <person name="Lundell T."/>
            <person name="Morin E."/>
            <person name="Murat C."/>
            <person name="Riley R."/>
            <person name="Ohm R."/>
            <person name="Sun H."/>
            <person name="Tunlid A."/>
            <person name="Henrissat B."/>
            <person name="Grigoriev I.V."/>
            <person name="Hibbett D.S."/>
            <person name="Martin F."/>
        </authorList>
    </citation>
    <scope>NUCLEOTIDE SEQUENCE [LARGE SCALE GENOMIC DNA]</scope>
    <source>
        <strain evidence="2 3">SS14</strain>
    </source>
</reference>
<keyword evidence="3" id="KW-1185">Reference proteome</keyword>
<feature type="region of interest" description="Disordered" evidence="1">
    <location>
        <begin position="107"/>
        <end position="134"/>
    </location>
</feature>
<evidence type="ECO:0000256" key="1">
    <source>
        <dbReference type="SAM" id="MobiDB-lite"/>
    </source>
</evidence>
<gene>
    <name evidence="2" type="ORF">M422DRAFT_784923</name>
</gene>
<evidence type="ECO:0000313" key="3">
    <source>
        <dbReference type="Proteomes" id="UP000054279"/>
    </source>
</evidence>
<accession>A0A0C9TDU0</accession>
<feature type="region of interest" description="Disordered" evidence="1">
    <location>
        <begin position="147"/>
        <end position="168"/>
    </location>
</feature>
<feature type="region of interest" description="Disordered" evidence="1">
    <location>
        <begin position="348"/>
        <end position="386"/>
    </location>
</feature>
<organism evidence="2 3">
    <name type="scientific">Sphaerobolus stellatus (strain SS14)</name>
    <dbReference type="NCBI Taxonomy" id="990650"/>
    <lineage>
        <taxon>Eukaryota</taxon>
        <taxon>Fungi</taxon>
        <taxon>Dikarya</taxon>
        <taxon>Basidiomycota</taxon>
        <taxon>Agaricomycotina</taxon>
        <taxon>Agaricomycetes</taxon>
        <taxon>Phallomycetidae</taxon>
        <taxon>Geastrales</taxon>
        <taxon>Sphaerobolaceae</taxon>
        <taxon>Sphaerobolus</taxon>
    </lineage>
</organism>
<sequence>MSLTGLGGGSVASCNWRSWLWSILSSSKAGNAQRSVDPQDSPPSVYSQDSFASVSDLGLSDFQSTESTVRPRTFMQSRDLNLSISSNLQRELILMMEDRTQYATISAQATDENLASTPTRPRNPTPFSKRPNSHLMIDCDYSKSFESLPATSTSTPQRPQPDYSRSSTDYLGVDSTCENASGPPPSLIVHYNKDSPAVDRSITVADSSYSLIDNEDAASMTSPDSKETRSLLDAALPSSQVLLSTLDDLKPGVNVTSPSRSNLLPSISLPKSGSSHAKMDKHRSRSFATLFKQAKAAIPVLQNSKLAKRRNAMNFAIDMPTSPSQATLMAVTDDGMPEEPHPRSAWFPLPSGDDSPDRSQWYDSPMTLSITGSSNAPSTPTTPSLPTPSIADNSILSVSSNNCLTNNCNTAPRLYDQVLRAAGVSPSVAFYAHPNENFLHNQASLIRRNGGETVVPNPVSIVSSQQFSDAPCFTSNMNYPTIQVSATPREFQKISLTNKAIERKIFQEMNGIACEQTCGVTEGIESKVSIPEAKQEKIGRWKKLSTKASRIFKNKSKRKNPQDEKIDHGLKIRLTKSFSRLFIRTPAETPLTVAISDEYNRDRHEYPFPASASAYVPRTHSSRLSLRRPQSQYMLALPDIPSVCVRNSDAMSDSAMNREYFAGYLPHAWITDSIGRKFSRSVPYDIHFSNERRELST</sequence>
<name>A0A0C9TDU0_SPHS4</name>
<feature type="compositionally biased region" description="Low complexity" evidence="1">
    <location>
        <begin position="371"/>
        <end position="386"/>
    </location>
</feature>
<evidence type="ECO:0000313" key="2">
    <source>
        <dbReference type="EMBL" id="KIJ27383.1"/>
    </source>
</evidence>
<dbReference type="Proteomes" id="UP000054279">
    <property type="component" value="Unassembled WGS sequence"/>
</dbReference>
<proteinExistence type="predicted"/>
<feature type="compositionally biased region" description="Polar residues" evidence="1">
    <location>
        <begin position="149"/>
        <end position="168"/>
    </location>
</feature>
<dbReference type="EMBL" id="KN837337">
    <property type="protein sequence ID" value="KIJ27383.1"/>
    <property type="molecule type" value="Genomic_DNA"/>
</dbReference>
<protein>
    <submittedName>
        <fullName evidence="2">Uncharacterized protein</fullName>
    </submittedName>
</protein>
<feature type="compositionally biased region" description="Polar residues" evidence="1">
    <location>
        <begin position="107"/>
        <end position="126"/>
    </location>
</feature>